<evidence type="ECO:0000256" key="13">
    <source>
        <dbReference type="SAM" id="SignalP"/>
    </source>
</evidence>
<evidence type="ECO:0000256" key="11">
    <source>
        <dbReference type="PROSITE-ProRule" id="PRU01360"/>
    </source>
</evidence>
<sequence>MKKKLTGLLTLLLVFVVHVSFAQEKIITGNVTDQDGLPLPGVSITVKGTTNGAQTDFDGNYTITANVGETLVFSFVGQKTEERLVGDASVINVQLFEDSVGLDEVLITAQGIRREKKALGYAVSTVKSEDIEQRTEGDLGRVLRGKASGVNITQQSGISGSATSINIRGQVSFNQNNQPLFIVDGVPFSSDTNAPGDFVDGNAGSSRFLDLDPNSIESVNILKGFSAATIYGEAGKNGVILITTKNGTAGMSAKKSEITFSQSIFFNDIASLPNYQTEYGVGFDQAFGWFFSNWGPSFNEGGPAGWGSQPAIDSNGTLAHPYSTASSATGIPQAFPEFAGARYDWRPYKSVENFFRTGLVTNTSVNANGSSADGKVAYNISYGNLTDEGFTPGNKLTRNNFGMGGRAQLSNNFSISGTFNYTRTDFKTPPFAASTGNGAFGDGSSVFGNLFFTPISVDLMGLPFQNPITGGSVYYRQNNSIQHPLWTVNNAQNRQLTNRVFGNFTAQYDFTENLNLVYRLGFDFYNERNRNYQNKGGVDLPARTLSGVIDSFDNNNLIWDHNLILNGNYKLTEDLDMNFNLGATSRSINYDRQGVSSSGQNVFGVLRHFNFNLHEPIQFTTYQNIVGLYGQAEFGYKNFLYLTLNGRNDWASNLPEANNSIFYKGSSLAFIATDAIEGLKSSTINFLKVRAGYGESAGFATGFPASTNLFLNTQRFQDSGGNFVVSNTADNVLSNPNIKPERYTEVEIGIESRWFDNRVTFDASYFDRVTKDLIVTRPLDPATGGTSIQTNVGEVTGWGIEADLGVAVFRSPEPSGFNWSINSNFTVIRNEVTDLGPDTDIIIYAGFSNLGNAAIEGQPLGTMVGSRIGRDANGNFLVDANGDYIIENQDESGRIPIIGDPNPDFILNVSNTISYKNVTLSFLFNHVQGGDIYSSTVATLLGRGLITETIDRESTYILPGINASTGQPNTTQINNSTYYFNNVLFGPEELRVYDATTLRLQEISLGYNIPRKWLERTPFGSLSFSVQGFNLWYKAFNMPSGANFDPNVAGLGVGNGLGFDYLNGPSGKRYGFSLKATF</sequence>
<proteinExistence type="inferred from homology"/>
<dbReference type="GO" id="GO:0006826">
    <property type="term" value="P:iron ion transport"/>
    <property type="evidence" value="ECO:0007669"/>
    <property type="project" value="UniProtKB-KW"/>
</dbReference>
<dbReference type="Pfam" id="PF00593">
    <property type="entry name" value="TonB_dep_Rec_b-barrel"/>
    <property type="match status" value="1"/>
</dbReference>
<dbReference type="InterPro" id="IPR008969">
    <property type="entry name" value="CarboxyPept-like_regulatory"/>
</dbReference>
<keyword evidence="17" id="KW-1185">Reference proteome</keyword>
<dbReference type="OrthoDB" id="9768177at2"/>
<feature type="domain" description="TonB-dependent receptor-like beta-barrel" evidence="14">
    <location>
        <begin position="469"/>
        <end position="862"/>
    </location>
</feature>
<keyword evidence="10 11" id="KW-0998">Cell outer membrane</keyword>
<dbReference type="RefSeq" id="WP_140990077.1">
    <property type="nucleotide sequence ID" value="NZ_VHIQ01000003.1"/>
</dbReference>
<dbReference type="InterPro" id="IPR023996">
    <property type="entry name" value="TonB-dep_OMP_SusC/RagA"/>
</dbReference>
<evidence type="ECO:0000313" key="17">
    <source>
        <dbReference type="Proteomes" id="UP000317332"/>
    </source>
</evidence>
<comment type="caution">
    <text evidence="16">The sequence shown here is derived from an EMBL/GenBank/DDBJ whole genome shotgun (WGS) entry which is preliminary data.</text>
</comment>
<evidence type="ECO:0000256" key="8">
    <source>
        <dbReference type="ARBA" id="ARBA00023077"/>
    </source>
</evidence>
<dbReference type="Pfam" id="PF13715">
    <property type="entry name" value="CarbopepD_reg_2"/>
    <property type="match status" value="1"/>
</dbReference>
<dbReference type="InterPro" id="IPR000531">
    <property type="entry name" value="Beta-barrel_TonB"/>
</dbReference>
<evidence type="ECO:0000256" key="6">
    <source>
        <dbReference type="ARBA" id="ARBA00023004"/>
    </source>
</evidence>
<keyword evidence="4" id="KW-0410">Iron transport</keyword>
<dbReference type="GO" id="GO:0009279">
    <property type="term" value="C:cell outer membrane"/>
    <property type="evidence" value="ECO:0007669"/>
    <property type="project" value="UniProtKB-SubCell"/>
</dbReference>
<dbReference type="Gene3D" id="2.40.170.20">
    <property type="entry name" value="TonB-dependent receptor, beta-barrel domain"/>
    <property type="match status" value="1"/>
</dbReference>
<keyword evidence="9 11" id="KW-0472">Membrane</keyword>
<name>A0A506PK41_9FLAO</name>
<evidence type="ECO:0000256" key="2">
    <source>
        <dbReference type="ARBA" id="ARBA00022448"/>
    </source>
</evidence>
<evidence type="ECO:0000256" key="3">
    <source>
        <dbReference type="ARBA" id="ARBA00022452"/>
    </source>
</evidence>
<keyword evidence="2 11" id="KW-0813">Transport</keyword>
<dbReference type="PANTHER" id="PTHR32552">
    <property type="entry name" value="FERRICHROME IRON RECEPTOR-RELATED"/>
    <property type="match status" value="1"/>
</dbReference>
<evidence type="ECO:0000256" key="9">
    <source>
        <dbReference type="ARBA" id="ARBA00023136"/>
    </source>
</evidence>
<keyword evidence="8 12" id="KW-0798">TonB box</keyword>
<reference evidence="16 17" key="1">
    <citation type="submission" date="2019-06" db="EMBL/GenBank/DDBJ databases">
        <title>Flavobacteriaceae Paucihalobacterium erythroidium CWB-1, complete genome.</title>
        <authorList>
            <person name="Wu S."/>
        </authorList>
    </citation>
    <scope>NUCLEOTIDE SEQUENCE [LARGE SCALE GENOMIC DNA]</scope>
    <source>
        <strain evidence="16 17">CWB-1</strain>
    </source>
</reference>
<keyword evidence="7" id="KW-0406">Ion transport</keyword>
<comment type="subcellular location">
    <subcellularLocation>
        <location evidence="1 11">Cell outer membrane</location>
        <topology evidence="1 11">Multi-pass membrane protein</topology>
    </subcellularLocation>
</comment>
<dbReference type="Pfam" id="PF07715">
    <property type="entry name" value="Plug"/>
    <property type="match status" value="1"/>
</dbReference>
<keyword evidence="3 11" id="KW-1134">Transmembrane beta strand</keyword>
<dbReference type="EMBL" id="VHIQ01000003">
    <property type="protein sequence ID" value="TPV34183.1"/>
    <property type="molecule type" value="Genomic_DNA"/>
</dbReference>
<evidence type="ECO:0000256" key="10">
    <source>
        <dbReference type="ARBA" id="ARBA00023237"/>
    </source>
</evidence>
<dbReference type="InterPro" id="IPR012910">
    <property type="entry name" value="Plug_dom"/>
</dbReference>
<dbReference type="SUPFAM" id="SSF56935">
    <property type="entry name" value="Porins"/>
    <property type="match status" value="1"/>
</dbReference>
<dbReference type="Gene3D" id="2.60.40.1120">
    <property type="entry name" value="Carboxypeptidase-like, regulatory domain"/>
    <property type="match status" value="1"/>
</dbReference>
<dbReference type="AlphaFoldDB" id="A0A506PK41"/>
<evidence type="ECO:0000256" key="5">
    <source>
        <dbReference type="ARBA" id="ARBA00022692"/>
    </source>
</evidence>
<comment type="similarity">
    <text evidence="11 12">Belongs to the TonB-dependent receptor family.</text>
</comment>
<gene>
    <name evidence="16" type="ORF">FJ651_08485</name>
</gene>
<evidence type="ECO:0000259" key="15">
    <source>
        <dbReference type="Pfam" id="PF07715"/>
    </source>
</evidence>
<dbReference type="Gene3D" id="2.170.130.10">
    <property type="entry name" value="TonB-dependent receptor, plug domain"/>
    <property type="match status" value="1"/>
</dbReference>
<dbReference type="PANTHER" id="PTHR32552:SF81">
    <property type="entry name" value="TONB-DEPENDENT OUTER MEMBRANE RECEPTOR"/>
    <property type="match status" value="1"/>
</dbReference>
<keyword evidence="6" id="KW-0408">Iron</keyword>
<organism evidence="16 17">
    <name type="scientific">Paucihalobacter ruber</name>
    <dbReference type="NCBI Taxonomy" id="2567861"/>
    <lineage>
        <taxon>Bacteria</taxon>
        <taxon>Pseudomonadati</taxon>
        <taxon>Bacteroidota</taxon>
        <taxon>Flavobacteriia</taxon>
        <taxon>Flavobacteriales</taxon>
        <taxon>Flavobacteriaceae</taxon>
        <taxon>Paucihalobacter</taxon>
    </lineage>
</organism>
<feature type="signal peptide" evidence="13">
    <location>
        <begin position="1"/>
        <end position="22"/>
    </location>
</feature>
<dbReference type="Proteomes" id="UP000317332">
    <property type="component" value="Unassembled WGS sequence"/>
</dbReference>
<dbReference type="InterPro" id="IPR039426">
    <property type="entry name" value="TonB-dep_rcpt-like"/>
</dbReference>
<keyword evidence="5 11" id="KW-0812">Transmembrane</keyword>
<keyword evidence="13" id="KW-0732">Signal</keyword>
<accession>A0A506PK41</accession>
<dbReference type="NCBIfam" id="TIGR04056">
    <property type="entry name" value="OMP_RagA_SusC"/>
    <property type="match status" value="1"/>
</dbReference>
<dbReference type="PROSITE" id="PS52016">
    <property type="entry name" value="TONB_DEPENDENT_REC_3"/>
    <property type="match status" value="1"/>
</dbReference>
<evidence type="ECO:0000256" key="12">
    <source>
        <dbReference type="RuleBase" id="RU003357"/>
    </source>
</evidence>
<evidence type="ECO:0000259" key="14">
    <source>
        <dbReference type="Pfam" id="PF00593"/>
    </source>
</evidence>
<feature type="chain" id="PRO_5021204821" evidence="13">
    <location>
        <begin position="23"/>
        <end position="1078"/>
    </location>
</feature>
<evidence type="ECO:0000256" key="1">
    <source>
        <dbReference type="ARBA" id="ARBA00004571"/>
    </source>
</evidence>
<protein>
    <submittedName>
        <fullName evidence="16">SusC/RagA family TonB-linked outer membrane protein</fullName>
    </submittedName>
</protein>
<evidence type="ECO:0000256" key="7">
    <source>
        <dbReference type="ARBA" id="ARBA00023065"/>
    </source>
</evidence>
<evidence type="ECO:0000313" key="16">
    <source>
        <dbReference type="EMBL" id="TPV34183.1"/>
    </source>
</evidence>
<dbReference type="InterPro" id="IPR036942">
    <property type="entry name" value="Beta-barrel_TonB_sf"/>
</dbReference>
<feature type="domain" description="TonB-dependent receptor plug" evidence="15">
    <location>
        <begin position="117"/>
        <end position="239"/>
    </location>
</feature>
<evidence type="ECO:0000256" key="4">
    <source>
        <dbReference type="ARBA" id="ARBA00022496"/>
    </source>
</evidence>
<dbReference type="SUPFAM" id="SSF49464">
    <property type="entry name" value="Carboxypeptidase regulatory domain-like"/>
    <property type="match status" value="1"/>
</dbReference>
<dbReference type="InterPro" id="IPR037066">
    <property type="entry name" value="Plug_dom_sf"/>
</dbReference>